<feature type="transmembrane region" description="Helical" evidence="1">
    <location>
        <begin position="16"/>
        <end position="37"/>
    </location>
</feature>
<protein>
    <submittedName>
        <fullName evidence="2">Uncharacterized protein</fullName>
    </submittedName>
</protein>
<gene>
    <name evidence="2" type="ORF">FGO68_gene11663</name>
</gene>
<proteinExistence type="predicted"/>
<accession>A0A8J8NHH8</accession>
<evidence type="ECO:0000313" key="3">
    <source>
        <dbReference type="Proteomes" id="UP000785679"/>
    </source>
</evidence>
<keyword evidence="1" id="KW-1133">Transmembrane helix</keyword>
<dbReference type="AlphaFoldDB" id="A0A8J8NHH8"/>
<name>A0A8J8NHH8_HALGN</name>
<dbReference type="EMBL" id="RRYP01016275">
    <property type="protein sequence ID" value="TNV75158.1"/>
    <property type="molecule type" value="Genomic_DNA"/>
</dbReference>
<evidence type="ECO:0000313" key="2">
    <source>
        <dbReference type="EMBL" id="TNV75158.1"/>
    </source>
</evidence>
<organism evidence="2 3">
    <name type="scientific">Halteria grandinella</name>
    <dbReference type="NCBI Taxonomy" id="5974"/>
    <lineage>
        <taxon>Eukaryota</taxon>
        <taxon>Sar</taxon>
        <taxon>Alveolata</taxon>
        <taxon>Ciliophora</taxon>
        <taxon>Intramacronucleata</taxon>
        <taxon>Spirotrichea</taxon>
        <taxon>Stichotrichia</taxon>
        <taxon>Sporadotrichida</taxon>
        <taxon>Halteriidae</taxon>
        <taxon>Halteria</taxon>
    </lineage>
</organism>
<dbReference type="Proteomes" id="UP000785679">
    <property type="component" value="Unassembled WGS sequence"/>
</dbReference>
<comment type="caution">
    <text evidence="2">The sequence shown here is derived from an EMBL/GenBank/DDBJ whole genome shotgun (WGS) entry which is preliminary data.</text>
</comment>
<keyword evidence="1" id="KW-0812">Transmembrane</keyword>
<keyword evidence="1" id="KW-0472">Membrane</keyword>
<keyword evidence="3" id="KW-1185">Reference proteome</keyword>
<reference evidence="2" key="1">
    <citation type="submission" date="2019-06" db="EMBL/GenBank/DDBJ databases">
        <authorList>
            <person name="Zheng W."/>
        </authorList>
    </citation>
    <scope>NUCLEOTIDE SEQUENCE</scope>
    <source>
        <strain evidence="2">QDHG01</strain>
    </source>
</reference>
<evidence type="ECO:0000256" key="1">
    <source>
        <dbReference type="SAM" id="Phobius"/>
    </source>
</evidence>
<sequence>MTSLQEVNTESTSQRYLHILIFLSLFIPFMAYLVTVAKRNLSSDARDIFRFDTQNNNNQHEFYGDAETVFSAADFMKFNKEDKKQEVLSRSIQTINESKDKIMLSIGSNHDTI</sequence>